<dbReference type="EMBL" id="JAPDOB010000001">
    <property type="protein sequence ID" value="MCW3797160.1"/>
    <property type="molecule type" value="Genomic_DNA"/>
</dbReference>
<accession>A0ABT3JDJ1</accession>
<dbReference type="Proteomes" id="UP001526246">
    <property type="component" value="Unassembled WGS sequence"/>
</dbReference>
<dbReference type="RefSeq" id="WP_264881289.1">
    <property type="nucleotide sequence ID" value="NZ_JAPDOB010000001.1"/>
</dbReference>
<keyword evidence="2" id="KW-1185">Reference proteome</keyword>
<sequence>MRLALVPLALVALTLAGCGGDRQLVPGGVYLKRTGCPQVAIPGATGDITLFDPAGSIAASAIDVSATITNLRSTCTQDAQYVVSTATFDVVATRRDVAQPRQVVLPFYSAAVQGGAAIAAKRVGAVALDFAAGSYRAQGRGQATIRVARSAVTLPADVVRELTRERKPGDADAAIDPLSDPKIRDAVARSTFEHLVGFQLSEQQLRYNATR</sequence>
<reference evidence="1 2" key="1">
    <citation type="submission" date="2022-10" db="EMBL/GenBank/DDBJ databases">
        <title>Sphingomonas sp.</title>
        <authorList>
            <person name="Jin C."/>
        </authorList>
    </citation>
    <scope>NUCLEOTIDE SEQUENCE [LARGE SCALE GENOMIC DNA]</scope>
    <source>
        <strain evidence="1 2">BN140010</strain>
    </source>
</reference>
<evidence type="ECO:0000313" key="1">
    <source>
        <dbReference type="EMBL" id="MCW3797160.1"/>
    </source>
</evidence>
<dbReference type="PROSITE" id="PS51257">
    <property type="entry name" value="PROKAR_LIPOPROTEIN"/>
    <property type="match status" value="1"/>
</dbReference>
<organism evidence="1 2">
    <name type="scientific">Sphingomonas arvum</name>
    <dbReference type="NCBI Taxonomy" id="2992113"/>
    <lineage>
        <taxon>Bacteria</taxon>
        <taxon>Pseudomonadati</taxon>
        <taxon>Pseudomonadota</taxon>
        <taxon>Alphaproteobacteria</taxon>
        <taxon>Sphingomonadales</taxon>
        <taxon>Sphingomonadaceae</taxon>
        <taxon>Sphingomonas</taxon>
    </lineage>
</organism>
<comment type="caution">
    <text evidence="1">The sequence shown here is derived from an EMBL/GenBank/DDBJ whole genome shotgun (WGS) entry which is preliminary data.</text>
</comment>
<evidence type="ECO:0008006" key="3">
    <source>
        <dbReference type="Google" id="ProtNLM"/>
    </source>
</evidence>
<evidence type="ECO:0000313" key="2">
    <source>
        <dbReference type="Proteomes" id="UP001526246"/>
    </source>
</evidence>
<name>A0ABT3JDJ1_9SPHN</name>
<protein>
    <recommendedName>
        <fullName evidence="3">Lipoprotein</fullName>
    </recommendedName>
</protein>
<gene>
    <name evidence="1" type="ORF">OMW55_04975</name>
</gene>
<proteinExistence type="predicted"/>